<evidence type="ECO:0000313" key="1">
    <source>
        <dbReference type="EMBL" id="KHG09238.1"/>
    </source>
</evidence>
<protein>
    <submittedName>
        <fullName evidence="1">Uncharacterized protein</fullName>
    </submittedName>
</protein>
<gene>
    <name evidence="1" type="ORF">F383_36387</name>
</gene>
<sequence>MHTASPLSLHSCV</sequence>
<accession>A0A0B0N4A2</accession>
<dbReference type="EMBL" id="JRRC01535643">
    <property type="protein sequence ID" value="KHG09238.1"/>
    <property type="molecule type" value="Genomic_DNA"/>
</dbReference>
<organism evidence="1 2">
    <name type="scientific">Gossypium arboreum</name>
    <name type="common">Tree cotton</name>
    <name type="synonym">Gossypium nanking</name>
    <dbReference type="NCBI Taxonomy" id="29729"/>
    <lineage>
        <taxon>Eukaryota</taxon>
        <taxon>Viridiplantae</taxon>
        <taxon>Streptophyta</taxon>
        <taxon>Embryophyta</taxon>
        <taxon>Tracheophyta</taxon>
        <taxon>Spermatophyta</taxon>
        <taxon>Magnoliopsida</taxon>
        <taxon>eudicotyledons</taxon>
        <taxon>Gunneridae</taxon>
        <taxon>Pentapetalae</taxon>
        <taxon>rosids</taxon>
        <taxon>malvids</taxon>
        <taxon>Malvales</taxon>
        <taxon>Malvaceae</taxon>
        <taxon>Malvoideae</taxon>
        <taxon>Gossypium</taxon>
    </lineage>
</organism>
<evidence type="ECO:0000313" key="2">
    <source>
        <dbReference type="Proteomes" id="UP000032142"/>
    </source>
</evidence>
<reference evidence="2" key="1">
    <citation type="submission" date="2014-09" db="EMBL/GenBank/DDBJ databases">
        <authorList>
            <person name="Mudge J."/>
            <person name="Ramaraj T."/>
            <person name="Lindquist I.E."/>
            <person name="Bharti A.K."/>
            <person name="Sundararajan A."/>
            <person name="Cameron C.T."/>
            <person name="Woodward J.E."/>
            <person name="May G.D."/>
            <person name="Brubaker C."/>
            <person name="Broadhvest J."/>
            <person name="Wilkins T.A."/>
        </authorList>
    </citation>
    <scope>NUCLEOTIDE SEQUENCE</scope>
    <source>
        <strain evidence="2">cv. AKA8401</strain>
    </source>
</reference>
<name>A0A0B0N4A2_GOSAR</name>
<keyword evidence="2" id="KW-1185">Reference proteome</keyword>
<dbReference type="Proteomes" id="UP000032142">
    <property type="component" value="Unassembled WGS sequence"/>
</dbReference>
<proteinExistence type="predicted"/>
<comment type="caution">
    <text evidence="1">The sequence shown here is derived from an EMBL/GenBank/DDBJ whole genome shotgun (WGS) entry which is preliminary data.</text>
</comment>